<feature type="region of interest" description="Disordered" evidence="1">
    <location>
        <begin position="93"/>
        <end position="118"/>
    </location>
</feature>
<dbReference type="InterPro" id="IPR031591">
    <property type="entry name" value="CCDC106"/>
</dbReference>
<feature type="region of interest" description="Disordered" evidence="1">
    <location>
        <begin position="1"/>
        <end position="37"/>
    </location>
</feature>
<gene>
    <name evidence="2" type="ORF">ACEWY4_007787</name>
</gene>
<reference evidence="2 3" key="1">
    <citation type="submission" date="2024-09" db="EMBL/GenBank/DDBJ databases">
        <title>A chromosome-level genome assembly of Gray's grenadier anchovy, Coilia grayii.</title>
        <authorList>
            <person name="Fu Z."/>
        </authorList>
    </citation>
    <scope>NUCLEOTIDE SEQUENCE [LARGE SCALE GENOMIC DNA]</scope>
    <source>
        <strain evidence="2">G4</strain>
        <tissue evidence="2">Muscle</tissue>
    </source>
</reference>
<dbReference type="PANTHER" id="PTHR16477:SF5">
    <property type="entry name" value="COILED-COIL DOMAIN-CONTAINING PROTEIN 106-RELATED"/>
    <property type="match status" value="1"/>
</dbReference>
<dbReference type="PANTHER" id="PTHR16477">
    <property type="entry name" value="COILED-COIL DOMAIN-CONTAINING PROTEIN 106"/>
    <property type="match status" value="1"/>
</dbReference>
<evidence type="ECO:0000313" key="2">
    <source>
        <dbReference type="EMBL" id="KAL2095639.1"/>
    </source>
</evidence>
<name>A0ABD1K925_9TELE</name>
<evidence type="ECO:0008006" key="4">
    <source>
        <dbReference type="Google" id="ProtNLM"/>
    </source>
</evidence>
<sequence length="221" mass="24490">MDAGKGRGRRGKGRGTEESAVVLPHPSEAETSKKQQVAVSPGVEKVALLQENVKMLQKDKEFLQQQMARMTSGSRQCPWKVKTADLQVSTDDGMTLDTSSVETDISSHSETPKKEWGRIRTKSVRGVRQRYKQALHQFNKGGSMKKAFQKVGVDRNTISRTAPIAELAIAAPEAFRTLAPWDAKREKLSCFTERCKAAISVEIKEKIGLMKSTGELLPISY</sequence>
<proteinExistence type="predicted"/>
<dbReference type="EMBL" id="JBHFQA010000007">
    <property type="protein sequence ID" value="KAL2095639.1"/>
    <property type="molecule type" value="Genomic_DNA"/>
</dbReference>
<protein>
    <recommendedName>
        <fullName evidence="4">Transposase</fullName>
    </recommendedName>
</protein>
<dbReference type="Pfam" id="PF15794">
    <property type="entry name" value="CCDC106"/>
    <property type="match status" value="1"/>
</dbReference>
<organism evidence="2 3">
    <name type="scientific">Coilia grayii</name>
    <name type="common">Gray's grenadier anchovy</name>
    <dbReference type="NCBI Taxonomy" id="363190"/>
    <lineage>
        <taxon>Eukaryota</taxon>
        <taxon>Metazoa</taxon>
        <taxon>Chordata</taxon>
        <taxon>Craniata</taxon>
        <taxon>Vertebrata</taxon>
        <taxon>Euteleostomi</taxon>
        <taxon>Actinopterygii</taxon>
        <taxon>Neopterygii</taxon>
        <taxon>Teleostei</taxon>
        <taxon>Clupei</taxon>
        <taxon>Clupeiformes</taxon>
        <taxon>Clupeoidei</taxon>
        <taxon>Engraulidae</taxon>
        <taxon>Coilinae</taxon>
        <taxon>Coilia</taxon>
    </lineage>
</organism>
<feature type="compositionally biased region" description="Basic and acidic residues" evidence="1">
    <location>
        <begin position="105"/>
        <end position="118"/>
    </location>
</feature>
<evidence type="ECO:0000256" key="1">
    <source>
        <dbReference type="SAM" id="MobiDB-lite"/>
    </source>
</evidence>
<dbReference type="AlphaFoldDB" id="A0ABD1K925"/>
<dbReference type="Proteomes" id="UP001591681">
    <property type="component" value="Unassembled WGS sequence"/>
</dbReference>
<keyword evidence="3" id="KW-1185">Reference proteome</keyword>
<comment type="caution">
    <text evidence="2">The sequence shown here is derived from an EMBL/GenBank/DDBJ whole genome shotgun (WGS) entry which is preliminary data.</text>
</comment>
<feature type="compositionally biased region" description="Basic residues" evidence="1">
    <location>
        <begin position="1"/>
        <end position="13"/>
    </location>
</feature>
<evidence type="ECO:0000313" key="3">
    <source>
        <dbReference type="Proteomes" id="UP001591681"/>
    </source>
</evidence>
<feature type="compositionally biased region" description="Polar residues" evidence="1">
    <location>
        <begin position="93"/>
        <end position="104"/>
    </location>
</feature>
<accession>A0ABD1K925</accession>